<dbReference type="AlphaFoldDB" id="A0AAE0TPN0"/>
<keyword evidence="2" id="KW-0472">Membrane</keyword>
<keyword evidence="4" id="KW-1185">Reference proteome</keyword>
<feature type="compositionally biased region" description="Low complexity" evidence="1">
    <location>
        <begin position="114"/>
        <end position="150"/>
    </location>
</feature>
<evidence type="ECO:0000256" key="2">
    <source>
        <dbReference type="SAM" id="Phobius"/>
    </source>
</evidence>
<accession>A0AAE0TPN0</accession>
<feature type="transmembrane region" description="Helical" evidence="2">
    <location>
        <begin position="272"/>
        <end position="294"/>
    </location>
</feature>
<evidence type="ECO:0000256" key="1">
    <source>
        <dbReference type="SAM" id="MobiDB-lite"/>
    </source>
</evidence>
<organism evidence="3 4">
    <name type="scientific">Recurvomyces mirabilis</name>
    <dbReference type="NCBI Taxonomy" id="574656"/>
    <lineage>
        <taxon>Eukaryota</taxon>
        <taxon>Fungi</taxon>
        <taxon>Dikarya</taxon>
        <taxon>Ascomycota</taxon>
        <taxon>Pezizomycotina</taxon>
        <taxon>Dothideomycetes</taxon>
        <taxon>Dothideomycetidae</taxon>
        <taxon>Mycosphaerellales</taxon>
        <taxon>Teratosphaeriaceae</taxon>
        <taxon>Recurvomyces</taxon>
    </lineage>
</organism>
<dbReference type="PANTHER" id="PTHR41807:SF1">
    <property type="entry name" value="GLUTATHIONE TRANSFERASE 3"/>
    <property type="match status" value="1"/>
</dbReference>
<feature type="region of interest" description="Disordered" evidence="1">
    <location>
        <begin position="100"/>
        <end position="172"/>
    </location>
</feature>
<dbReference type="PANTHER" id="PTHR41807">
    <property type="entry name" value="GLUTATHIONE TRANSFERASE 3"/>
    <property type="match status" value="1"/>
</dbReference>
<protein>
    <submittedName>
        <fullName evidence="3">Uncharacterized protein</fullName>
    </submittedName>
</protein>
<gene>
    <name evidence="3" type="ORF">LTR78_009294</name>
</gene>
<comment type="caution">
    <text evidence="3">The sequence shown here is derived from an EMBL/GenBank/DDBJ whole genome shotgun (WGS) entry which is preliminary data.</text>
</comment>
<dbReference type="InterPro" id="IPR038872">
    <property type="entry name" value="Put_GTT3"/>
</dbReference>
<dbReference type="Proteomes" id="UP001274830">
    <property type="component" value="Unassembled WGS sequence"/>
</dbReference>
<dbReference type="EMBL" id="JAUTXT010000050">
    <property type="protein sequence ID" value="KAK3670850.1"/>
    <property type="molecule type" value="Genomic_DNA"/>
</dbReference>
<keyword evidence="2" id="KW-0812">Transmembrane</keyword>
<keyword evidence="2" id="KW-1133">Transmembrane helix</keyword>
<dbReference type="GO" id="GO:0016020">
    <property type="term" value="C:membrane"/>
    <property type="evidence" value="ECO:0007669"/>
    <property type="project" value="TreeGrafter"/>
</dbReference>
<proteinExistence type="predicted"/>
<sequence>MTTWLQRQRKQTLLDLSDEAGLRQDTDSRKEQIVDALDAYLQRNATQLGSNASFDAYYRMMRRTPFKGRSSSAVAHPIPITIPLDENEFEVKSVVKGRGRRTTKVKQEFDSEGAAPSSPAAIASSSTALAPITSTTTTTTTTDLTSSTRAPAKRTPGRPLRPSSTQRLPVPASPADVANLAEYETTQLYAGLNDLYSVSGVPETIDYIRETCSSVSGIQTSIQLLEALCLQRAVLPWLYLTELNSTIRRLGLGGPVVKLYYPDLFALLSSTFWAPTLIYATTAIFLPSLFAYFFNLTLRDIKRHGARVTVARYTLDPLTFNIVKAVLTYVVYARGVGGQIVGEGNVGVVENAMVGGYQGMLVGNFVVMIASLYEAAQGKV</sequence>
<reference evidence="3" key="1">
    <citation type="submission" date="2023-07" db="EMBL/GenBank/DDBJ databases">
        <title>Black Yeasts Isolated from many extreme environments.</title>
        <authorList>
            <person name="Coleine C."/>
            <person name="Stajich J.E."/>
            <person name="Selbmann L."/>
        </authorList>
    </citation>
    <scope>NUCLEOTIDE SEQUENCE</scope>
    <source>
        <strain evidence="3">CCFEE 5485</strain>
    </source>
</reference>
<evidence type="ECO:0000313" key="4">
    <source>
        <dbReference type="Proteomes" id="UP001274830"/>
    </source>
</evidence>
<name>A0AAE0TPN0_9PEZI</name>
<evidence type="ECO:0000313" key="3">
    <source>
        <dbReference type="EMBL" id="KAK3670850.1"/>
    </source>
</evidence>